<comment type="caution">
    <text evidence="1">The sequence shown here is derived from an EMBL/GenBank/DDBJ whole genome shotgun (WGS) entry which is preliminary data.</text>
</comment>
<dbReference type="PANTHER" id="PTHR10000">
    <property type="entry name" value="PHOSPHOSERINE PHOSPHATASE"/>
    <property type="match status" value="1"/>
</dbReference>
<dbReference type="EMBL" id="QXHD01000004">
    <property type="protein sequence ID" value="NEZ59876.1"/>
    <property type="molecule type" value="Genomic_DNA"/>
</dbReference>
<dbReference type="NCBIfam" id="TIGR01484">
    <property type="entry name" value="HAD-SF-IIB"/>
    <property type="match status" value="1"/>
</dbReference>
<dbReference type="InterPro" id="IPR036412">
    <property type="entry name" value="HAD-like_sf"/>
</dbReference>
<organism evidence="1 2">
    <name type="scientific">Adonisia turfae CCMR0081</name>
    <dbReference type="NCBI Taxonomy" id="2292702"/>
    <lineage>
        <taxon>Bacteria</taxon>
        <taxon>Bacillati</taxon>
        <taxon>Cyanobacteriota</taxon>
        <taxon>Adonisia</taxon>
        <taxon>Adonisia turfae</taxon>
    </lineage>
</organism>
<sequence>MPTLYVSDLDGTLLTPTATLSTYTRATLKRLLESGLPFTVATSRSVSSVGPIFQGVSLPLPVIELNGAYITDLTTGQHLIVNDIATELAIKILKLVQDYGVKPLISSYNGQDDHVYFTHDVNPGIQWYIDDAERNEDGRWHCRTDLTEIFDEQVMRFTLIDTKARLTHLEQALNQHFPGCLDMHLFENPYQPDWYWLTLQDRSATKANGIRELQAFHKLHDHDLTVFGDHNNDISMFQLADVAVATANATLELQQHATEIIGHHSEDSVVKYLESRWSMVNV</sequence>
<dbReference type="InterPro" id="IPR023214">
    <property type="entry name" value="HAD_sf"/>
</dbReference>
<dbReference type="Gene3D" id="3.30.1240.10">
    <property type="match status" value="1"/>
</dbReference>
<dbReference type="Gene3D" id="3.40.50.1000">
    <property type="entry name" value="HAD superfamily/HAD-like"/>
    <property type="match status" value="1"/>
</dbReference>
<dbReference type="AlphaFoldDB" id="A0A6M0RUP5"/>
<proteinExistence type="predicted"/>
<dbReference type="Pfam" id="PF08282">
    <property type="entry name" value="Hydrolase_3"/>
    <property type="match status" value="1"/>
</dbReference>
<gene>
    <name evidence="1" type="ORF">DXZ20_30390</name>
</gene>
<dbReference type="RefSeq" id="WP_163702658.1">
    <property type="nucleotide sequence ID" value="NZ_QXHD01000004.1"/>
</dbReference>
<evidence type="ECO:0000313" key="1">
    <source>
        <dbReference type="EMBL" id="NEZ59876.1"/>
    </source>
</evidence>
<protein>
    <submittedName>
        <fullName evidence="1">HAD family hydrolase</fullName>
    </submittedName>
</protein>
<dbReference type="Proteomes" id="UP000481033">
    <property type="component" value="Unassembled WGS sequence"/>
</dbReference>
<keyword evidence="1" id="KW-0378">Hydrolase</keyword>
<dbReference type="SUPFAM" id="SSF56784">
    <property type="entry name" value="HAD-like"/>
    <property type="match status" value="1"/>
</dbReference>
<dbReference type="GO" id="GO:0016791">
    <property type="term" value="F:phosphatase activity"/>
    <property type="evidence" value="ECO:0007669"/>
    <property type="project" value="TreeGrafter"/>
</dbReference>
<name>A0A6M0RUP5_9CYAN</name>
<keyword evidence="2" id="KW-1185">Reference proteome</keyword>
<reference evidence="1 2" key="1">
    <citation type="journal article" date="2020" name="Microb. Ecol.">
        <title>Ecogenomics of the Marine Benthic Filamentous Cyanobacterium Adonisia.</title>
        <authorList>
            <person name="Walter J.M."/>
            <person name="Coutinho F.H."/>
            <person name="Leomil L."/>
            <person name="Hargreaves P.I."/>
            <person name="Campeao M.E."/>
            <person name="Vieira V.V."/>
            <person name="Silva B.S."/>
            <person name="Fistarol G.O."/>
            <person name="Salomon P.S."/>
            <person name="Sawabe T."/>
            <person name="Mino S."/>
            <person name="Hosokawa M."/>
            <person name="Miyashita H."/>
            <person name="Maruyama F."/>
            <person name="van Verk M.C."/>
            <person name="Dutilh B.E."/>
            <person name="Thompson C.C."/>
            <person name="Thompson F.L."/>
        </authorList>
    </citation>
    <scope>NUCLEOTIDE SEQUENCE [LARGE SCALE GENOMIC DNA]</scope>
    <source>
        <strain evidence="1 2">CCMR0081</strain>
    </source>
</reference>
<accession>A0A6M0RUP5</accession>
<dbReference type="GO" id="GO:0005829">
    <property type="term" value="C:cytosol"/>
    <property type="evidence" value="ECO:0007669"/>
    <property type="project" value="TreeGrafter"/>
</dbReference>
<dbReference type="PANTHER" id="PTHR10000:SF8">
    <property type="entry name" value="HAD SUPERFAMILY HYDROLASE-LIKE, TYPE 3"/>
    <property type="match status" value="1"/>
</dbReference>
<dbReference type="InterPro" id="IPR006379">
    <property type="entry name" value="HAD-SF_hydro_IIB"/>
</dbReference>
<dbReference type="GO" id="GO:0000287">
    <property type="term" value="F:magnesium ion binding"/>
    <property type="evidence" value="ECO:0007669"/>
    <property type="project" value="TreeGrafter"/>
</dbReference>
<evidence type="ECO:0000313" key="2">
    <source>
        <dbReference type="Proteomes" id="UP000481033"/>
    </source>
</evidence>